<dbReference type="SUPFAM" id="SSF56300">
    <property type="entry name" value="Metallo-dependent phosphatases"/>
    <property type="match status" value="1"/>
</dbReference>
<dbReference type="Pfam" id="PF00353">
    <property type="entry name" value="HemolysinCabind"/>
    <property type="match status" value="1"/>
</dbReference>
<accession>A0A2W7ILU0</accession>
<feature type="domain" description="DUF4214" evidence="2">
    <location>
        <begin position="1436"/>
        <end position="1503"/>
    </location>
</feature>
<dbReference type="SUPFAM" id="SSF51004">
    <property type="entry name" value="C-terminal (heme d1) domain of cytochrome cd1-nitrite reductase"/>
    <property type="match status" value="1"/>
</dbReference>
<proteinExistence type="predicted"/>
<keyword evidence="5" id="KW-1185">Reference proteome</keyword>
<evidence type="ECO:0000313" key="5">
    <source>
        <dbReference type="Proteomes" id="UP000249688"/>
    </source>
</evidence>
<dbReference type="GO" id="GO:0005509">
    <property type="term" value="F:calcium ion binding"/>
    <property type="evidence" value="ECO:0007669"/>
    <property type="project" value="InterPro"/>
</dbReference>
<name>A0A2W7ILU0_9PROT</name>
<sequence>MTTPLTSTPVWAVNNGTLAGGAAHGAEVAANLAAFGQVAILGADGIDVLSATTGALAYSIPASAILTPGGSTPAALGASNSVAVFGTTMAIATGGVERTDPGVVSFFALTADGATFIRSVQTGAVPDMAVFTPDGARLLVAIEGEPGDSYATDPQGGVAIFDVATGAMSFADFTAFDAQADALRAAGVRMPGRASTGAEANTSLPSNDLEPEYITINAAGTVAYVTLQEANAVAELDLSTGQFTRIMPLGTKDHSIAGNGFDASDRDGGPNIKTWQVSGLYQPDSIASFERDGKIYLVTANEGDTRDWGNYNEEIRVGDASYVLDPTLFPDAATLKNNANLGRLTVSKFTGDTDGDGDYDHIEVFGGRSFSIWEVTDGGLVQTYDSGDMIERLIASQFYSAFDESRSDNKGPEPESVTLAMVDGKLTAFVGLERSNAIMSFEIVSPTEVSFNGFTAKPGDVAPEVATVIPGGGGEAPRLIVANEVSFTTTAYDIAPAAAGVYRLQILHGSDFEAGLAATTRADRFAAIVDKLEDQVTNSITLSSGDNFLPGPFIAASADPAMRGPLQEFYKWLLGDSGLNLSGLREDVARTDIAILNGIGVQASVFGNHEFDLGSTFLAGALDFVAGTSGAASARVSSIGAMFPYLSANLDFSADSATRALYTSMLRDASSYATTLADLAGNNEVAAEAIDAQIAPWTTIVENGETIGVLGLTTQLLAAISSPGAIRVLDPNGDGGIDNTDELAAILQPYIDQMVAQGINKIVLLSHLQQFQVELDLATKLSGVDIIIAGGSHAVFADGDDVLRPGDTAAEGYPVFQTGADGKPVAVISTGNEYSYVGRLVVDFDANGEILTGSVEPALNGPIATTDANVAALWGAEDAYAEDTRGGEVRNLLEAVQTVIEQQDGTLTGMSKVYLEGRRTFVRTEETNLGDLSADANLWAAMKIDADVVASLKNGGGIRTEIGSVGLGAVPTTEPTLANPAAGKQAGQISQLDITNSLRFNNAISIVSVTAAEFEHLLEHAVAAAAPGVTPGQFGQFGGIAFSYDATMQAQVLGSGGAVTTEGQRVRSAVILNDDGSVRDVLVQDGAVVGAADRAIKFATLSFLADGGDSYPINFYADSRVDLLNNVTLGAGEATFAAAGSEQDILAEFLIARHAAPFFAYGQAETGQAGDARTQNLAARSEALLQTTSAGPGTQGNDLIEAGAGNSDLFASHGRDTIRGGAGHDTLTFLNMARGNGGLLANDAGQATGFAWSDAAGQNSTHFAGVEVVRFADGRIASDAADGAWQASAIQRVVFDGGDVVGTSLLVKALDNGQTLVSTIGMALLESGAVTNELSDGNFVERLYAEVLNRGSDGGGLSYWTGVAGTGGRAGVFEAFLGSAEAATVAEGMPVIVADYDATWIGRSYDVLLGRGVDQSGYGFWQTALDSNAPTALLDGLVGSVEFAAHQGALSDASFVELLYQDGLGRVSDTGGAGYWVQQLGAGTSRGAVAEAILASEEGAASFTALAYAGIELV</sequence>
<dbReference type="InterPro" id="IPR029052">
    <property type="entry name" value="Metallo-depent_PP-like"/>
</dbReference>
<dbReference type="InterPro" id="IPR008334">
    <property type="entry name" value="5'-Nucleotdase_C"/>
</dbReference>
<dbReference type="PANTHER" id="PTHR11575:SF24">
    <property type="entry name" value="5'-NUCLEOTIDASE"/>
    <property type="match status" value="1"/>
</dbReference>
<dbReference type="InterPro" id="IPR011049">
    <property type="entry name" value="Serralysin-like_metalloprot_C"/>
</dbReference>
<dbReference type="InterPro" id="IPR025282">
    <property type="entry name" value="DUF4214"/>
</dbReference>
<feature type="domain" description="Choice-of-anchor I" evidence="3">
    <location>
        <begin position="84"/>
        <end position="494"/>
    </location>
</feature>
<dbReference type="GO" id="GO:0008253">
    <property type="term" value="F:5'-nucleotidase activity"/>
    <property type="evidence" value="ECO:0007669"/>
    <property type="project" value="TreeGrafter"/>
</dbReference>
<dbReference type="Gene3D" id="3.90.780.10">
    <property type="entry name" value="5'-Nucleotidase, C-terminal domain"/>
    <property type="match status" value="1"/>
</dbReference>
<dbReference type="GO" id="GO:0009166">
    <property type="term" value="P:nucleotide catabolic process"/>
    <property type="evidence" value="ECO:0007669"/>
    <property type="project" value="InterPro"/>
</dbReference>
<dbReference type="Gene3D" id="3.60.21.10">
    <property type="match status" value="1"/>
</dbReference>
<dbReference type="InterPro" id="IPR036907">
    <property type="entry name" value="5'-Nucleotdase_C_sf"/>
</dbReference>
<dbReference type="Pfam" id="PF13946">
    <property type="entry name" value="DUF4214"/>
    <property type="match status" value="2"/>
</dbReference>
<reference evidence="4 5" key="1">
    <citation type="submission" date="2018-06" db="EMBL/GenBank/DDBJ databases">
        <title>Genomic Encyclopedia of Archaeal and Bacterial Type Strains, Phase II (KMG-II): from individual species to whole genera.</title>
        <authorList>
            <person name="Goeker M."/>
        </authorList>
    </citation>
    <scope>NUCLEOTIDE SEQUENCE [LARGE SCALE GENOMIC DNA]</scope>
    <source>
        <strain evidence="4 5">DSM 24525</strain>
    </source>
</reference>
<feature type="domain" description="5'-Nucleotidase C-terminal" evidence="1">
    <location>
        <begin position="919"/>
        <end position="1112"/>
    </location>
</feature>
<dbReference type="InterPro" id="IPR011048">
    <property type="entry name" value="Haem_d1_sf"/>
</dbReference>
<evidence type="ECO:0000259" key="3">
    <source>
        <dbReference type="Pfam" id="PF22494"/>
    </source>
</evidence>
<dbReference type="RefSeq" id="WP_111397378.1">
    <property type="nucleotide sequence ID" value="NZ_QKYU01000006.1"/>
</dbReference>
<dbReference type="SUPFAM" id="SSF55816">
    <property type="entry name" value="5'-nucleotidase (syn. UDP-sugar hydrolase), C-terminal domain"/>
    <property type="match status" value="1"/>
</dbReference>
<dbReference type="InterPro" id="IPR055188">
    <property type="entry name" value="Choice_anch_I"/>
</dbReference>
<dbReference type="GO" id="GO:0030288">
    <property type="term" value="C:outer membrane-bounded periplasmic space"/>
    <property type="evidence" value="ECO:0007669"/>
    <property type="project" value="TreeGrafter"/>
</dbReference>
<gene>
    <name evidence="4" type="ORF">C8P66_10620</name>
</gene>
<feature type="domain" description="DUF4214" evidence="2">
    <location>
        <begin position="1332"/>
        <end position="1383"/>
    </location>
</feature>
<dbReference type="EMBL" id="QKYU01000006">
    <property type="protein sequence ID" value="PZW48017.1"/>
    <property type="molecule type" value="Genomic_DNA"/>
</dbReference>
<dbReference type="GO" id="GO:0008768">
    <property type="term" value="F:UDP-sugar diphosphatase activity"/>
    <property type="evidence" value="ECO:0007669"/>
    <property type="project" value="TreeGrafter"/>
</dbReference>
<dbReference type="Pfam" id="PF22494">
    <property type="entry name" value="choice_anch_I"/>
    <property type="match status" value="1"/>
</dbReference>
<evidence type="ECO:0000259" key="2">
    <source>
        <dbReference type="Pfam" id="PF13946"/>
    </source>
</evidence>
<organism evidence="4 5">
    <name type="scientific">Humitalea rosea</name>
    <dbReference type="NCBI Taxonomy" id="990373"/>
    <lineage>
        <taxon>Bacteria</taxon>
        <taxon>Pseudomonadati</taxon>
        <taxon>Pseudomonadota</taxon>
        <taxon>Alphaproteobacteria</taxon>
        <taxon>Acetobacterales</taxon>
        <taxon>Roseomonadaceae</taxon>
        <taxon>Humitalea</taxon>
    </lineage>
</organism>
<dbReference type="InterPro" id="IPR006179">
    <property type="entry name" value="5_nucleotidase/apyrase"/>
</dbReference>
<dbReference type="SUPFAM" id="SSF51120">
    <property type="entry name" value="beta-Roll"/>
    <property type="match status" value="1"/>
</dbReference>
<dbReference type="Gene3D" id="2.130.10.10">
    <property type="entry name" value="YVTN repeat-like/Quinoprotein amine dehydrogenase"/>
    <property type="match status" value="1"/>
</dbReference>
<dbReference type="PANTHER" id="PTHR11575">
    <property type="entry name" value="5'-NUCLEOTIDASE-RELATED"/>
    <property type="match status" value="1"/>
</dbReference>
<dbReference type="NCBIfam" id="NF038117">
    <property type="entry name" value="choice_anch_I"/>
    <property type="match status" value="1"/>
</dbReference>
<dbReference type="Pfam" id="PF02872">
    <property type="entry name" value="5_nucleotid_C"/>
    <property type="match status" value="1"/>
</dbReference>
<dbReference type="Proteomes" id="UP000249688">
    <property type="component" value="Unassembled WGS sequence"/>
</dbReference>
<comment type="caution">
    <text evidence="4">The sequence shown here is derived from an EMBL/GenBank/DDBJ whole genome shotgun (WGS) entry which is preliminary data.</text>
</comment>
<dbReference type="OrthoDB" id="5469761at2"/>
<evidence type="ECO:0000313" key="4">
    <source>
        <dbReference type="EMBL" id="PZW48017.1"/>
    </source>
</evidence>
<protein>
    <submittedName>
        <fullName evidence="4">2',3'-cyclic-nucleotide 2'-phosphodiesterase (5'-nucleotidase family)</fullName>
    </submittedName>
</protein>
<dbReference type="PRINTS" id="PR01607">
    <property type="entry name" value="APYRASEFAMLY"/>
</dbReference>
<dbReference type="InterPro" id="IPR015943">
    <property type="entry name" value="WD40/YVTN_repeat-like_dom_sf"/>
</dbReference>
<evidence type="ECO:0000259" key="1">
    <source>
        <dbReference type="Pfam" id="PF02872"/>
    </source>
</evidence>
<dbReference type="InterPro" id="IPR001343">
    <property type="entry name" value="Hemolysn_Ca-bd"/>
</dbReference>